<reference evidence="2 3" key="1">
    <citation type="submission" date="2019-05" db="EMBL/GenBank/DDBJ databases">
        <title>Another draft genome of Portunus trituberculatus and its Hox gene families provides insights of decapod evolution.</title>
        <authorList>
            <person name="Jeong J.-H."/>
            <person name="Song I."/>
            <person name="Kim S."/>
            <person name="Choi T."/>
            <person name="Kim D."/>
            <person name="Ryu S."/>
            <person name="Kim W."/>
        </authorList>
    </citation>
    <scope>NUCLEOTIDE SEQUENCE [LARGE SCALE GENOMIC DNA]</scope>
    <source>
        <tissue evidence="2">Muscle</tissue>
    </source>
</reference>
<keyword evidence="3" id="KW-1185">Reference proteome</keyword>
<feature type="compositionally biased region" description="Polar residues" evidence="1">
    <location>
        <begin position="49"/>
        <end position="60"/>
    </location>
</feature>
<evidence type="ECO:0000313" key="3">
    <source>
        <dbReference type="Proteomes" id="UP000324222"/>
    </source>
</evidence>
<evidence type="ECO:0000313" key="2">
    <source>
        <dbReference type="EMBL" id="MPC62890.1"/>
    </source>
</evidence>
<dbReference type="EMBL" id="VSRR010020170">
    <property type="protein sequence ID" value="MPC62890.1"/>
    <property type="molecule type" value="Genomic_DNA"/>
</dbReference>
<name>A0A5B7GSA2_PORTR</name>
<protein>
    <submittedName>
        <fullName evidence="2">Uncharacterized protein</fullName>
    </submittedName>
</protein>
<sequence>MGHDSPPDRTTQVVKLYTLIISTQNCCFASHRKATVPLIPARPAPPTPQVTSATTCRHSL</sequence>
<organism evidence="2 3">
    <name type="scientific">Portunus trituberculatus</name>
    <name type="common">Swimming crab</name>
    <name type="synonym">Neptunus trituberculatus</name>
    <dbReference type="NCBI Taxonomy" id="210409"/>
    <lineage>
        <taxon>Eukaryota</taxon>
        <taxon>Metazoa</taxon>
        <taxon>Ecdysozoa</taxon>
        <taxon>Arthropoda</taxon>
        <taxon>Crustacea</taxon>
        <taxon>Multicrustacea</taxon>
        <taxon>Malacostraca</taxon>
        <taxon>Eumalacostraca</taxon>
        <taxon>Eucarida</taxon>
        <taxon>Decapoda</taxon>
        <taxon>Pleocyemata</taxon>
        <taxon>Brachyura</taxon>
        <taxon>Eubrachyura</taxon>
        <taxon>Portunoidea</taxon>
        <taxon>Portunidae</taxon>
        <taxon>Portuninae</taxon>
        <taxon>Portunus</taxon>
    </lineage>
</organism>
<evidence type="ECO:0000256" key="1">
    <source>
        <dbReference type="SAM" id="MobiDB-lite"/>
    </source>
</evidence>
<gene>
    <name evidence="2" type="ORF">E2C01_056980</name>
</gene>
<accession>A0A5B7GSA2</accession>
<feature type="region of interest" description="Disordered" evidence="1">
    <location>
        <begin position="39"/>
        <end position="60"/>
    </location>
</feature>
<comment type="caution">
    <text evidence="2">The sequence shown here is derived from an EMBL/GenBank/DDBJ whole genome shotgun (WGS) entry which is preliminary data.</text>
</comment>
<dbReference type="Proteomes" id="UP000324222">
    <property type="component" value="Unassembled WGS sequence"/>
</dbReference>
<dbReference type="AlphaFoldDB" id="A0A5B7GSA2"/>
<proteinExistence type="predicted"/>